<feature type="transmembrane region" description="Helical" evidence="1">
    <location>
        <begin position="164"/>
        <end position="184"/>
    </location>
</feature>
<name>A0A1H3J380_9RHOB</name>
<feature type="transmembrane region" description="Helical" evidence="1">
    <location>
        <begin position="20"/>
        <end position="46"/>
    </location>
</feature>
<feature type="transmembrane region" description="Helical" evidence="1">
    <location>
        <begin position="127"/>
        <end position="152"/>
    </location>
</feature>
<keyword evidence="1" id="KW-0812">Transmembrane</keyword>
<reference evidence="2 3" key="1">
    <citation type="submission" date="2016-10" db="EMBL/GenBank/DDBJ databases">
        <authorList>
            <person name="de Groot N.N."/>
        </authorList>
    </citation>
    <scope>NUCLEOTIDE SEQUENCE [LARGE SCALE GENOMIC DNA]</scope>
    <source>
        <strain evidence="2 3">DSM 26880</strain>
    </source>
</reference>
<sequence>MSRKPSRAADPLDMRPDATLLRICAIVGALGVAALIASNIVGSVLVPGHDWVSDTVSDLAAGEFEIIQDVGFYGFAGGLFAIALGLAHMRLSGTRMTVTILSLAVLTGIVIIVGARNEYGDNDNEGVVIHIYLVYALGLLFLAAFAAPIPAFRDLSRNLSRISFLCAILWAIMAPIFFIMPTAYDGAWERALGLVAAFWVAAVSHEIGKCASRES</sequence>
<dbReference type="InterPro" id="IPR009339">
    <property type="entry name" value="DUF998"/>
</dbReference>
<gene>
    <name evidence="2" type="ORF">SAMN05444340_10631</name>
</gene>
<dbReference type="AlphaFoldDB" id="A0A1H3J380"/>
<dbReference type="OrthoDB" id="581705at2"/>
<keyword evidence="1" id="KW-1133">Transmembrane helix</keyword>
<protein>
    <recommendedName>
        <fullName evidence="4">DUF998 domain-containing protein</fullName>
    </recommendedName>
</protein>
<proteinExistence type="predicted"/>
<evidence type="ECO:0000313" key="2">
    <source>
        <dbReference type="EMBL" id="SDY34386.1"/>
    </source>
</evidence>
<evidence type="ECO:0008006" key="4">
    <source>
        <dbReference type="Google" id="ProtNLM"/>
    </source>
</evidence>
<keyword evidence="3" id="KW-1185">Reference proteome</keyword>
<dbReference type="Proteomes" id="UP000199286">
    <property type="component" value="Unassembled WGS sequence"/>
</dbReference>
<evidence type="ECO:0000313" key="3">
    <source>
        <dbReference type="Proteomes" id="UP000199286"/>
    </source>
</evidence>
<feature type="transmembrane region" description="Helical" evidence="1">
    <location>
        <begin position="98"/>
        <end position="115"/>
    </location>
</feature>
<organism evidence="2 3">
    <name type="scientific">Citreimonas salinaria</name>
    <dbReference type="NCBI Taxonomy" id="321339"/>
    <lineage>
        <taxon>Bacteria</taxon>
        <taxon>Pseudomonadati</taxon>
        <taxon>Pseudomonadota</taxon>
        <taxon>Alphaproteobacteria</taxon>
        <taxon>Rhodobacterales</taxon>
        <taxon>Roseobacteraceae</taxon>
        <taxon>Citreimonas</taxon>
    </lineage>
</organism>
<feature type="transmembrane region" description="Helical" evidence="1">
    <location>
        <begin position="66"/>
        <end position="86"/>
    </location>
</feature>
<evidence type="ECO:0000256" key="1">
    <source>
        <dbReference type="SAM" id="Phobius"/>
    </source>
</evidence>
<dbReference type="EMBL" id="FNPF01000006">
    <property type="protein sequence ID" value="SDY34386.1"/>
    <property type="molecule type" value="Genomic_DNA"/>
</dbReference>
<keyword evidence="1" id="KW-0472">Membrane</keyword>
<dbReference type="Pfam" id="PF06197">
    <property type="entry name" value="DUF998"/>
    <property type="match status" value="1"/>
</dbReference>
<accession>A0A1H3J380</accession>